<accession>A0A0C3PPP1</accession>
<feature type="compositionally biased region" description="Polar residues" evidence="1">
    <location>
        <begin position="641"/>
        <end position="660"/>
    </location>
</feature>
<dbReference type="OrthoDB" id="2736611at2759"/>
<reference evidence="2 3" key="1">
    <citation type="submission" date="2014-04" db="EMBL/GenBank/DDBJ databases">
        <authorList>
            <consortium name="DOE Joint Genome Institute"/>
            <person name="Kuo A."/>
            <person name="Girlanda M."/>
            <person name="Perotto S."/>
            <person name="Kohler A."/>
            <person name="Nagy L.G."/>
            <person name="Floudas D."/>
            <person name="Copeland A."/>
            <person name="Barry K.W."/>
            <person name="Cichocki N."/>
            <person name="Veneault-Fourrey C."/>
            <person name="LaButti K."/>
            <person name="Lindquist E.A."/>
            <person name="Lipzen A."/>
            <person name="Lundell T."/>
            <person name="Morin E."/>
            <person name="Murat C."/>
            <person name="Sun H."/>
            <person name="Tunlid A."/>
            <person name="Henrissat B."/>
            <person name="Grigoriev I.V."/>
            <person name="Hibbett D.S."/>
            <person name="Martin F."/>
            <person name="Nordberg H.P."/>
            <person name="Cantor M.N."/>
            <person name="Hua S.X."/>
        </authorList>
    </citation>
    <scope>NUCLEOTIDE SEQUENCE [LARGE SCALE GENOMIC DNA]</scope>
    <source>
        <strain evidence="2 3">MUT 4182</strain>
    </source>
</reference>
<evidence type="ECO:0000313" key="3">
    <source>
        <dbReference type="Proteomes" id="UP000054248"/>
    </source>
</evidence>
<feature type="region of interest" description="Disordered" evidence="1">
    <location>
        <begin position="597"/>
        <end position="621"/>
    </location>
</feature>
<gene>
    <name evidence="2" type="ORF">M407DRAFT_12807</name>
</gene>
<feature type="region of interest" description="Disordered" evidence="1">
    <location>
        <begin position="1456"/>
        <end position="1519"/>
    </location>
</feature>
<reference evidence="3" key="2">
    <citation type="submission" date="2015-01" db="EMBL/GenBank/DDBJ databases">
        <title>Evolutionary Origins and Diversification of the Mycorrhizal Mutualists.</title>
        <authorList>
            <consortium name="DOE Joint Genome Institute"/>
            <consortium name="Mycorrhizal Genomics Consortium"/>
            <person name="Kohler A."/>
            <person name="Kuo A."/>
            <person name="Nagy L.G."/>
            <person name="Floudas D."/>
            <person name="Copeland A."/>
            <person name="Barry K.W."/>
            <person name="Cichocki N."/>
            <person name="Veneault-Fourrey C."/>
            <person name="LaButti K."/>
            <person name="Lindquist E.A."/>
            <person name="Lipzen A."/>
            <person name="Lundell T."/>
            <person name="Morin E."/>
            <person name="Murat C."/>
            <person name="Riley R."/>
            <person name="Ohm R."/>
            <person name="Sun H."/>
            <person name="Tunlid A."/>
            <person name="Henrissat B."/>
            <person name="Grigoriev I.V."/>
            <person name="Hibbett D.S."/>
            <person name="Martin F."/>
        </authorList>
    </citation>
    <scope>NUCLEOTIDE SEQUENCE [LARGE SCALE GENOMIC DNA]</scope>
    <source>
        <strain evidence="3">MUT 4182</strain>
    </source>
</reference>
<dbReference type="STRING" id="1051891.A0A0C3PPP1"/>
<feature type="non-terminal residue" evidence="2">
    <location>
        <position position="1"/>
    </location>
</feature>
<dbReference type="HOGENOM" id="CLU_247864_0_0_1"/>
<sequence length="1519" mass="167601">AHKSKADGIEAAWEEVELVCLLERLLVFAQTGNARVISGGLAEAFGLRHSLETTGFPTFTSALDVSGSTPKIRQGCWPTRATEDTAVTCANATIRFHYNESVAQTHTAKATLGLLLRRAPTSSAGDLESRMAQLLGDHLVDVLLKDVKAFVIDACTGEIKSLRDTGSMEERNHAARRQRHLDTWKKEANPWAQGEPHKHLMLAVVRGPDDDTELQASQPASLTIGDLAGTIVGCMDPDTCPKTSPLFIRNGAFRALASVVWDVALAELAMSTSELKTLFNHVVGASLMARQLCRVPWQSIKPSGRLSQHIGITHWLTVQRSDPGPKRDRVDDSPAMRQERRAAQIAEVTEGRDNTAPWVAFSGTLSSQGRYIARSSPPDDLDLLSIVSTIQDSEMREHLSQIASGFSMGNPAHRLGLRVASLASRLLPTINLDLPANARPEKNVQTIIQGQMVWCQSTRKDSNAGVVNRASWASTFMLAWLFYSSTSPTHGLLKSSEAYPPWLRKLGAKLINSRLFVRLHLAHGTGGRMLQKGGQFGTDWRCICAEEIRTLVEFVDDNWGSGNIAAVVEFFLGVDGLKIIRAGRSKDVARLSRFVEPSYPNHSTFGQPSTSTRTQEEQAENKQTAIMASIQPKGRPLHISEGSQLATTPASQSSAGNTDATVLDSDTDKEESKEDSKEEDQKAEYRQGVQRQASALIEEATIGILKWDLRNPLQHGYFNKRELSEKAVTKLREKIEESDKRYLHPIKAMVNKSDLERLGIHPTRSAIEAPVLTEQQFSSLEIITVAGQHRHCAGGQMLERTEKTHSEHVRTLKRLKKIAGSENDQFNGGGLAGPSPGDEQPVTIVDATDATVATGQDDELDALEGFSGSWTVNNIGELESLIEREKDTIAHLLTWPIELLDKALLPAESKNPVVLNALIMLSSNKAIQQNTGGAHESWLLARPFFSVPDVTMEYRLDLALSEVSGPSVELIKFGPMRRLIFTMLDIPGLRSNFQPAKWKRILNQPAATLVILVLQGSLNSLLKVFTPEQIDDSLLSALDDAYTQELQAQWTNLACDLDCDDAEGPIAKYSGAVQDCLQEHKIMCMENIEFTTEAAQALETAKERVHQVLTEERVPFYSPTLLEDTIQNIPRVEEAFVWAERVFSPDAALFGSFTNAKSKFKRPDPVFAVINDILYLDERWRKDQENTDAIIPRLVSLVFKHGLEAAGVVGRFMEVKNPQKLPHIDSRVYSLFYTQFAKVTKGCTVPAIKTTNSGKKSSWTVQQVNDQIKGVPHVISAITTVKAASRISKILGDKKNLKSRMDFATRIIHFVWTSSQENSTILKHAAVAAFARSLMGIAVGRKSTPCLIAGQVPKADADGLLEFKVGLDSEAIWNKIEKPLKAVGAGISNALALLPQHEVTQPVRQWQELLKAIRTTYGNELQTQMEEDGFELAANRSSTTDYLDRRRVPAAPAMTMSSPVKDVGHRAVSTATKSAVREGKRPAQRPQETETVDDDIMEESNPPKATQRKSEWHQQLVRI</sequence>
<feature type="region of interest" description="Disordered" evidence="1">
    <location>
        <begin position="636"/>
        <end position="690"/>
    </location>
</feature>
<name>A0A0C3PPP1_9AGAM</name>
<protein>
    <submittedName>
        <fullName evidence="2">Uncharacterized protein</fullName>
    </submittedName>
</protein>
<evidence type="ECO:0000313" key="2">
    <source>
        <dbReference type="EMBL" id="KIO16470.1"/>
    </source>
</evidence>
<feature type="compositionally biased region" description="Polar residues" evidence="1">
    <location>
        <begin position="600"/>
        <end position="613"/>
    </location>
</feature>
<organism evidence="2 3">
    <name type="scientific">Tulasnella calospora MUT 4182</name>
    <dbReference type="NCBI Taxonomy" id="1051891"/>
    <lineage>
        <taxon>Eukaryota</taxon>
        <taxon>Fungi</taxon>
        <taxon>Dikarya</taxon>
        <taxon>Basidiomycota</taxon>
        <taxon>Agaricomycotina</taxon>
        <taxon>Agaricomycetes</taxon>
        <taxon>Cantharellales</taxon>
        <taxon>Tulasnellaceae</taxon>
        <taxon>Tulasnella</taxon>
    </lineage>
</organism>
<keyword evidence="3" id="KW-1185">Reference proteome</keyword>
<dbReference type="Proteomes" id="UP000054248">
    <property type="component" value="Unassembled WGS sequence"/>
</dbReference>
<evidence type="ECO:0000256" key="1">
    <source>
        <dbReference type="SAM" id="MobiDB-lite"/>
    </source>
</evidence>
<dbReference type="EMBL" id="KN823557">
    <property type="protein sequence ID" value="KIO16470.1"/>
    <property type="molecule type" value="Genomic_DNA"/>
</dbReference>
<feature type="compositionally biased region" description="Basic and acidic residues" evidence="1">
    <location>
        <begin position="670"/>
        <end position="685"/>
    </location>
</feature>
<proteinExistence type="predicted"/>